<sequence>MEIRTVLLILLAALAAITIVFYQYFYKNPRKGSLRIWLAGLRFIAIFSALLLLINPKFTKNDYFLEKSNLILLIDDSSSMENSANKDEILDAIKVIESNSDLNDRFAIQQYAFGSNVVKKDSLHFNKTNTDIANALSTTDEIFTNSSNAVVLFTDGNQTLGRDYSFINLREEIDVNPVVVGDTTAYEDLSVGLVNSNTYAFLKNKFPVEANILYKGSKPISQLVTIAMNGRVVYRENIDFNLNENSKEVNVLLEAKSVGVKSIVIDVRPLENEKNRLNNTKEIAIEVIDEKTNVTIVSDMLHPDIGALKKAIETNEQRSVTIVKPTNNIDSFQETDIFILYQPNRKFKAIYDYIAKSKTNIFTITGTQTDWRYLNQVQQSFFKENFNQTEEILPVLNNAFGVFGLSDFNVEDFPPLKSNLGDLEFKKNAETILFQKIKGVSLDKPLFSILAENKSKEAILFGENIWKWRAQAFRSQQNFKNFDDFIGKLMVYLASDNQKSRLELDYVRIFDNPSIARIRASYFDESYSFDSNADIKINVNGRENNFSRESPMLLKGSFFEVDLSDLEVGEYDFIVTVEKENIKRSGTFKILNFDPEKQLLSANYTKLKDLADKTNGSLYFPNDMELLISDLSNSERFTPIQKSKQNVVSLIDFRILLGIIVLTLSLEWFIRKFNGLI</sequence>
<keyword evidence="3" id="KW-1185">Reference proteome</keyword>
<dbReference type="PANTHER" id="PTHR37947:SF1">
    <property type="entry name" value="BLL2462 PROTEIN"/>
    <property type="match status" value="1"/>
</dbReference>
<dbReference type="RefSeq" id="WP_147744564.1">
    <property type="nucleotide sequence ID" value="NZ_VRUR01000002.1"/>
</dbReference>
<dbReference type="EMBL" id="VRUR01000002">
    <property type="protein sequence ID" value="TXN35790.1"/>
    <property type="molecule type" value="Genomic_DNA"/>
</dbReference>
<reference evidence="2 3" key="1">
    <citation type="submission" date="2019-08" db="EMBL/GenBank/DDBJ databases">
        <title>Professor.</title>
        <authorList>
            <person name="Park J.S."/>
        </authorList>
    </citation>
    <scope>NUCLEOTIDE SEQUENCE [LARGE SCALE GENOMIC DNA]</scope>
    <source>
        <strain evidence="2 3">176CP5-101</strain>
    </source>
</reference>
<keyword evidence="1" id="KW-0812">Transmembrane</keyword>
<keyword evidence="1" id="KW-1133">Transmembrane helix</keyword>
<proteinExistence type="predicted"/>
<dbReference type="InterPro" id="IPR036465">
    <property type="entry name" value="vWFA_dom_sf"/>
</dbReference>
<comment type="caution">
    <text evidence="2">The sequence shown here is derived from an EMBL/GenBank/DDBJ whole genome shotgun (WGS) entry which is preliminary data.</text>
</comment>
<dbReference type="Proteomes" id="UP000321456">
    <property type="component" value="Unassembled WGS sequence"/>
</dbReference>
<protein>
    <submittedName>
        <fullName evidence="2">VWA domain-containing protein</fullName>
    </submittedName>
</protein>
<dbReference type="Gene3D" id="3.40.50.410">
    <property type="entry name" value="von Willebrand factor, type A domain"/>
    <property type="match status" value="1"/>
</dbReference>
<evidence type="ECO:0000313" key="3">
    <source>
        <dbReference type="Proteomes" id="UP000321456"/>
    </source>
</evidence>
<dbReference type="AlphaFoldDB" id="A0A5C8V2I6"/>
<dbReference type="PANTHER" id="PTHR37947">
    <property type="entry name" value="BLL2462 PROTEIN"/>
    <property type="match status" value="1"/>
</dbReference>
<name>A0A5C8V2I6_9FLAO</name>
<dbReference type="CDD" id="cd00198">
    <property type="entry name" value="vWFA"/>
    <property type="match status" value="1"/>
</dbReference>
<dbReference type="SUPFAM" id="SSF53300">
    <property type="entry name" value="vWA-like"/>
    <property type="match status" value="1"/>
</dbReference>
<evidence type="ECO:0000313" key="2">
    <source>
        <dbReference type="EMBL" id="TXN35790.1"/>
    </source>
</evidence>
<accession>A0A5C8V2I6</accession>
<organism evidence="2 3">
    <name type="scientific">Flagellimonas hymeniacidonis</name>
    <dbReference type="NCBI Taxonomy" id="2603628"/>
    <lineage>
        <taxon>Bacteria</taxon>
        <taxon>Pseudomonadati</taxon>
        <taxon>Bacteroidota</taxon>
        <taxon>Flavobacteriia</taxon>
        <taxon>Flavobacteriales</taxon>
        <taxon>Flavobacteriaceae</taxon>
        <taxon>Flagellimonas</taxon>
    </lineage>
</organism>
<keyword evidence="1" id="KW-0472">Membrane</keyword>
<feature type="transmembrane region" description="Helical" evidence="1">
    <location>
        <begin position="6"/>
        <end position="24"/>
    </location>
</feature>
<evidence type="ECO:0000256" key="1">
    <source>
        <dbReference type="SAM" id="Phobius"/>
    </source>
</evidence>
<gene>
    <name evidence="2" type="ORF">FVB32_14555</name>
</gene>
<feature type="transmembrane region" description="Helical" evidence="1">
    <location>
        <begin position="36"/>
        <end position="54"/>
    </location>
</feature>